<protein>
    <submittedName>
        <fullName evidence="1">536_t:CDS:1</fullName>
    </submittedName>
</protein>
<name>A0ACA9K774_9GLOM</name>
<keyword evidence="2" id="KW-1185">Reference proteome</keyword>
<gene>
    <name evidence="1" type="ORF">ACOLOM_LOCUS978</name>
</gene>
<reference evidence="1" key="1">
    <citation type="submission" date="2021-06" db="EMBL/GenBank/DDBJ databases">
        <authorList>
            <person name="Kallberg Y."/>
            <person name="Tangrot J."/>
            <person name="Rosling A."/>
        </authorList>
    </citation>
    <scope>NUCLEOTIDE SEQUENCE</scope>
    <source>
        <strain evidence="1">CL356</strain>
    </source>
</reference>
<dbReference type="Proteomes" id="UP000789525">
    <property type="component" value="Unassembled WGS sequence"/>
</dbReference>
<evidence type="ECO:0000313" key="2">
    <source>
        <dbReference type="Proteomes" id="UP000789525"/>
    </source>
</evidence>
<accession>A0ACA9K774</accession>
<comment type="caution">
    <text evidence="1">The sequence shown here is derived from an EMBL/GenBank/DDBJ whole genome shotgun (WGS) entry which is preliminary data.</text>
</comment>
<sequence length="306" mass="35408">MNQETLNKLQLSQKTETKHIYFKAGNNNSNFSGTSLVVYDNGNINGDLNLAQFPNLVKITFGNSIKFSNLNSIDISENNKLCWLIIDSRYANFRDASYCRLFAKESQIDRVILSYIDASGNPRADKLRNQCQIPYYLAEGQKLEQLEAEVENLRQVLAEKDQQVKDLQTETKRKPTLYQFQELNKILLPGSKLNYIHLKEEIKRLKLKDFAPYFQQKKEKYDQLTTNCKDKAGDNLKAILELFLQTRKQIIVQSNINDNDFAKGQLYGQVNTCQALLQSKFTQEEIESLSSKHDEMLKLEEQLDNI</sequence>
<evidence type="ECO:0000313" key="1">
    <source>
        <dbReference type="EMBL" id="CAG8456335.1"/>
    </source>
</evidence>
<proteinExistence type="predicted"/>
<organism evidence="1 2">
    <name type="scientific">Acaulospora colombiana</name>
    <dbReference type="NCBI Taxonomy" id="27376"/>
    <lineage>
        <taxon>Eukaryota</taxon>
        <taxon>Fungi</taxon>
        <taxon>Fungi incertae sedis</taxon>
        <taxon>Mucoromycota</taxon>
        <taxon>Glomeromycotina</taxon>
        <taxon>Glomeromycetes</taxon>
        <taxon>Diversisporales</taxon>
        <taxon>Acaulosporaceae</taxon>
        <taxon>Acaulospora</taxon>
    </lineage>
</organism>
<dbReference type="EMBL" id="CAJVPT010001080">
    <property type="protein sequence ID" value="CAG8456335.1"/>
    <property type="molecule type" value="Genomic_DNA"/>
</dbReference>